<evidence type="ECO:0008006" key="3">
    <source>
        <dbReference type="Google" id="ProtNLM"/>
    </source>
</evidence>
<proteinExistence type="predicted"/>
<gene>
    <name evidence="1" type="ORF">GV832_21515</name>
</gene>
<accession>A0AAE4YHZ2</accession>
<dbReference type="EMBL" id="JAABNR010000069">
    <property type="protein sequence ID" value="NBZ90150.1"/>
    <property type="molecule type" value="Genomic_DNA"/>
</dbReference>
<evidence type="ECO:0000313" key="2">
    <source>
        <dbReference type="Proteomes" id="UP001193501"/>
    </source>
</evidence>
<comment type="caution">
    <text evidence="1">The sequence shown here is derived from an EMBL/GenBank/DDBJ whole genome shotgun (WGS) entry which is preliminary data.</text>
</comment>
<keyword evidence="2" id="KW-1185">Reference proteome</keyword>
<evidence type="ECO:0000313" key="1">
    <source>
        <dbReference type="EMBL" id="NBZ90150.1"/>
    </source>
</evidence>
<dbReference type="InterPro" id="IPR011049">
    <property type="entry name" value="Serralysin-like_metalloprot_C"/>
</dbReference>
<name>A0AAE4YHZ2_9RHOB</name>
<reference evidence="1" key="1">
    <citation type="submission" date="2020-01" db="EMBL/GenBank/DDBJ databases">
        <authorList>
            <person name="Chen W.-M."/>
        </authorList>
    </citation>
    <scope>NUCLEOTIDE SEQUENCE</scope>
    <source>
        <strain evidence="1">CYK-10</strain>
    </source>
</reference>
<sequence>MLNPALAAGGWLDEDGWPLAIPPGKVAVGTIWAWTGSAEDPALAQSRAGTYVLRHEGEGKLSLGGDVEILSQRPGEIVFRNLSGGTMRLDITATDPNHDGNHIRDITIVRQEYQALFDMGAIFNPDWLALIEDARVLRFKDWMKTDWATSSDLAAQADPANPSYMAHGAPVEIMVALANQVGADPWFTMPAGASEAYIRDFATYVRDHLDPGLKVHVEYSNEMWNWGYGQTSWLLEQAGTAWATTDAARWLDYQVMLAARSALIWDEVFGAQAPARLDKVLGTQAGYFWLTERLLTAPLWREKDPEGYVAPSDVFDSLAIATYLGGATLSDAQMRADLLAQVRADPVAAAAWLTGKLMDPDYKQSVPQMVTWWQGNRAIADRYGLDLVSYEGGQHILHGWLVQGMSEAEQALLTGFLSDYMRSPEIADLYAASWAEWARLSDGPFMQFVEIDQPSKWGAWGLYTSLGDHSPRSDLLEHLNATQASWFGTGGGPQYQQGAIRFAGEGGEALLGTDRDDFLIGGRGNDRFTPGRGQDAIAGEGGRDILLLTGTPTDYTATRDGDMVRIT</sequence>
<protein>
    <recommendedName>
        <fullName evidence="3">Calcium-binding protein</fullName>
    </recommendedName>
</protein>
<dbReference type="AlphaFoldDB" id="A0AAE4YHZ2"/>
<organism evidence="1 2">
    <name type="scientific">Stagnihabitans tardus</name>
    <dbReference type="NCBI Taxonomy" id="2699202"/>
    <lineage>
        <taxon>Bacteria</taxon>
        <taxon>Pseudomonadati</taxon>
        <taxon>Pseudomonadota</taxon>
        <taxon>Alphaproteobacteria</taxon>
        <taxon>Rhodobacterales</taxon>
        <taxon>Paracoccaceae</taxon>
        <taxon>Stagnihabitans</taxon>
    </lineage>
</organism>
<dbReference type="Gene3D" id="2.150.10.10">
    <property type="entry name" value="Serralysin-like metalloprotease, C-terminal"/>
    <property type="match status" value="1"/>
</dbReference>
<dbReference type="Proteomes" id="UP001193501">
    <property type="component" value="Unassembled WGS sequence"/>
</dbReference>
<feature type="non-terminal residue" evidence="1">
    <location>
        <position position="567"/>
    </location>
</feature>
<dbReference type="RefSeq" id="WP_168776918.1">
    <property type="nucleotide sequence ID" value="NZ_JAABNR010000069.1"/>
</dbReference>
<dbReference type="SUPFAM" id="SSF51120">
    <property type="entry name" value="beta-Roll"/>
    <property type="match status" value="1"/>
</dbReference>